<reference evidence="3" key="1">
    <citation type="journal article" date="2018" name="Proc. Natl. Acad. Sci. U.S.A.">
        <title>Linking secondary metabolites to gene clusters through genome sequencing of six diverse Aspergillus species.</title>
        <authorList>
            <person name="Kaerboelling I."/>
            <person name="Vesth T.C."/>
            <person name="Frisvad J.C."/>
            <person name="Nybo J.L."/>
            <person name="Theobald S."/>
            <person name="Kuo A."/>
            <person name="Bowyer P."/>
            <person name="Matsuda Y."/>
            <person name="Mondo S."/>
            <person name="Lyhne E.K."/>
            <person name="Kogle M.E."/>
            <person name="Clum A."/>
            <person name="Lipzen A."/>
            <person name="Salamov A."/>
            <person name="Ngan C.Y."/>
            <person name="Daum C."/>
            <person name="Chiniquy J."/>
            <person name="Barry K."/>
            <person name="LaButti K."/>
            <person name="Haridas S."/>
            <person name="Simmons B.A."/>
            <person name="Magnuson J.K."/>
            <person name="Mortensen U.H."/>
            <person name="Larsen T.O."/>
            <person name="Grigoriev I.V."/>
            <person name="Baker S.E."/>
            <person name="Andersen M.R."/>
        </authorList>
    </citation>
    <scope>NUCLEOTIDE SEQUENCE [LARGE SCALE GENOMIC DNA]</scope>
    <source>
        <strain evidence="3">IBT 16806</strain>
    </source>
</reference>
<feature type="compositionally biased region" description="Basic and acidic residues" evidence="1">
    <location>
        <begin position="272"/>
        <end position="285"/>
    </location>
</feature>
<dbReference type="VEuPathDB" id="FungiDB:P174DRAFT_438530"/>
<feature type="compositionally biased region" description="Acidic residues" evidence="1">
    <location>
        <begin position="286"/>
        <end position="304"/>
    </location>
</feature>
<dbReference type="PANTHER" id="PTHR42067">
    <property type="entry name" value="YALI0C15378P"/>
    <property type="match status" value="1"/>
</dbReference>
<evidence type="ECO:0000256" key="1">
    <source>
        <dbReference type="SAM" id="MobiDB-lite"/>
    </source>
</evidence>
<comment type="caution">
    <text evidence="2">The sequence shown here is derived from an EMBL/GenBank/DDBJ whole genome shotgun (WGS) entry which is preliminary data.</text>
</comment>
<keyword evidence="3" id="KW-1185">Reference proteome</keyword>
<protein>
    <recommendedName>
        <fullName evidence="4">DNA repair protein XRCC4</fullName>
    </recommendedName>
</protein>
<feature type="region of interest" description="Disordered" evidence="1">
    <location>
        <begin position="220"/>
        <end position="386"/>
    </location>
</feature>
<name>A0A2I1CGI4_ASPN1</name>
<proteinExistence type="predicted"/>
<dbReference type="GeneID" id="36533886"/>
<dbReference type="Proteomes" id="UP000234474">
    <property type="component" value="Unassembled WGS sequence"/>
</dbReference>
<accession>A0A2I1CGI4</accession>
<dbReference type="PANTHER" id="PTHR42067:SF1">
    <property type="entry name" value="MITOTIC APPARATUS PROTEIN P62"/>
    <property type="match status" value="1"/>
</dbReference>
<sequence>MPSNTLDLSQRILRISRSDDTQGYVLLQVSPTSFNALDLDIAATEGENPYTGTVRQTHLKTLRAKNYRGSDDEWVQIVSYVFGQLKESVPKSEILSGIESSASIIESGDVSRELVITIRKRVQSITQRLGSVTLRQDDEQAIQLFDWSGAAVARADALAERLSTLTDRYHAAENAIQRLNQQLEEFMSAKTQHDELLMANFVQLLNEKKLKIRNQQRLLASAKVDPEKASEIRSAIPGTHPLSGPSNSKTKRSAQEMLDSESDSEDGFESMEVDHNGQNDGRSDDQETEDEETSTPQPLEDDENTNTGEALPSPSIENEREDNKQASGETPQNNTILTNSAVPPPRRELPFVKKPQVNHMPPRSNESVAAGEDAEATAGETDDDEL</sequence>
<dbReference type="STRING" id="1392255.A0A2I1CGI4"/>
<organism evidence="2 3">
    <name type="scientific">Aspergillus novofumigatus (strain IBT 16806)</name>
    <dbReference type="NCBI Taxonomy" id="1392255"/>
    <lineage>
        <taxon>Eukaryota</taxon>
        <taxon>Fungi</taxon>
        <taxon>Dikarya</taxon>
        <taxon>Ascomycota</taxon>
        <taxon>Pezizomycotina</taxon>
        <taxon>Eurotiomycetes</taxon>
        <taxon>Eurotiomycetidae</taxon>
        <taxon>Eurotiales</taxon>
        <taxon>Aspergillaceae</taxon>
        <taxon>Aspergillus</taxon>
        <taxon>Aspergillus subgen. Fumigati</taxon>
    </lineage>
</organism>
<dbReference type="SUPFAM" id="SSF58022">
    <property type="entry name" value="XRCC4, C-terminal oligomerization domain"/>
    <property type="match status" value="1"/>
</dbReference>
<dbReference type="OrthoDB" id="8064436at2759"/>
<feature type="compositionally biased region" description="Acidic residues" evidence="1">
    <location>
        <begin position="258"/>
        <end position="271"/>
    </location>
</feature>
<dbReference type="Gene3D" id="1.20.5.370">
    <property type="match status" value="1"/>
</dbReference>
<feature type="compositionally biased region" description="Polar residues" evidence="1">
    <location>
        <begin position="325"/>
        <end position="341"/>
    </location>
</feature>
<evidence type="ECO:0008006" key="4">
    <source>
        <dbReference type="Google" id="ProtNLM"/>
    </source>
</evidence>
<evidence type="ECO:0000313" key="2">
    <source>
        <dbReference type="EMBL" id="PKX96732.1"/>
    </source>
</evidence>
<dbReference type="RefSeq" id="XP_024685327.1">
    <property type="nucleotide sequence ID" value="XM_024826561.1"/>
</dbReference>
<dbReference type="EMBL" id="MSZS01000002">
    <property type="protein sequence ID" value="PKX96732.1"/>
    <property type="molecule type" value="Genomic_DNA"/>
</dbReference>
<dbReference type="OMA" id="IQLFDWS"/>
<dbReference type="InterPro" id="IPR014751">
    <property type="entry name" value="XRCC4-like_C"/>
</dbReference>
<evidence type="ECO:0000313" key="3">
    <source>
        <dbReference type="Proteomes" id="UP000234474"/>
    </source>
</evidence>
<dbReference type="AlphaFoldDB" id="A0A2I1CGI4"/>
<gene>
    <name evidence="2" type="ORF">P174DRAFT_438530</name>
</gene>
<feature type="compositionally biased region" description="Acidic residues" evidence="1">
    <location>
        <begin position="372"/>
        <end position="386"/>
    </location>
</feature>